<dbReference type="PROSITE" id="PS00031">
    <property type="entry name" value="NUCLEAR_REC_DBD_1"/>
    <property type="match status" value="1"/>
</dbReference>
<dbReference type="Proteomes" id="UP000694557">
    <property type="component" value="Unassembled WGS sequence"/>
</dbReference>
<keyword evidence="8 14" id="KW-0238">DNA-binding</keyword>
<dbReference type="GeneTree" id="ENSGT00940000155473"/>
<evidence type="ECO:0000256" key="5">
    <source>
        <dbReference type="ARBA" id="ARBA00022771"/>
    </source>
</evidence>
<dbReference type="SMART" id="SM00399">
    <property type="entry name" value="ZnF_C4"/>
    <property type="match status" value="1"/>
</dbReference>
<keyword evidence="4 14" id="KW-0479">Metal-binding</keyword>
<accession>A0A8C7MCG6</accession>
<name>A0A8C7MCG6_ONCKI</name>
<dbReference type="InterPro" id="IPR050234">
    <property type="entry name" value="Nuclear_hormone_rcpt_NR1"/>
</dbReference>
<keyword evidence="5 14" id="KW-0863">Zinc-finger</keyword>
<dbReference type="PROSITE" id="PS51030">
    <property type="entry name" value="NUCLEAR_REC_DBD_2"/>
    <property type="match status" value="1"/>
</dbReference>
<dbReference type="InterPro" id="IPR001723">
    <property type="entry name" value="Nuclear_hrmn_rcpt"/>
</dbReference>
<evidence type="ECO:0000256" key="14">
    <source>
        <dbReference type="RuleBase" id="RU004334"/>
    </source>
</evidence>
<dbReference type="FunFam" id="1.10.565.10:FF:000021">
    <property type="entry name" value="Vitamin D3 receptor B"/>
    <property type="match status" value="1"/>
</dbReference>
<evidence type="ECO:0000256" key="11">
    <source>
        <dbReference type="ARBA" id="ARBA00023242"/>
    </source>
</evidence>
<dbReference type="GO" id="GO:0045944">
    <property type="term" value="P:positive regulation of transcription by RNA polymerase II"/>
    <property type="evidence" value="ECO:0007669"/>
    <property type="project" value="TreeGrafter"/>
</dbReference>
<dbReference type="GO" id="GO:0070644">
    <property type="term" value="F:vitamin D response element binding"/>
    <property type="evidence" value="ECO:0007669"/>
    <property type="project" value="TreeGrafter"/>
</dbReference>
<dbReference type="GO" id="GO:0008270">
    <property type="term" value="F:zinc ion binding"/>
    <property type="evidence" value="ECO:0007669"/>
    <property type="project" value="UniProtKB-KW"/>
</dbReference>
<comment type="function">
    <text evidence="12">Nuclear receptor for calcitriol, the active form of vitamin D3 which mediates the action of this vitamin on cells. Enters the nucleus upon vitamin D3 binding where it forms heterodimers with the retinoid X receptor/RXR. The VDR-RXR heterodimers bind to specific response elements on DNA and activate the transcription of vitamin D3-responsive target genes. Recruited to promoters via its interaction with BAZ1B/WSTF which mediates the interaction with acetylated histones, an essential step for VDR-promoter association. Plays a central role in calcium homeostasis.</text>
</comment>
<evidence type="ECO:0000256" key="3">
    <source>
        <dbReference type="ARBA" id="ARBA00022490"/>
    </source>
</evidence>
<evidence type="ECO:0000256" key="9">
    <source>
        <dbReference type="ARBA" id="ARBA00023163"/>
    </source>
</evidence>
<dbReference type="GO" id="GO:0004879">
    <property type="term" value="F:nuclear receptor activity"/>
    <property type="evidence" value="ECO:0007669"/>
    <property type="project" value="InterPro"/>
</dbReference>
<keyword evidence="11 14" id="KW-0539">Nucleus</keyword>
<dbReference type="PRINTS" id="PR00350">
    <property type="entry name" value="VITAMINDR"/>
</dbReference>
<dbReference type="GO" id="GO:0030154">
    <property type="term" value="P:cell differentiation"/>
    <property type="evidence" value="ECO:0007669"/>
    <property type="project" value="TreeGrafter"/>
</dbReference>
<keyword evidence="7 14" id="KW-0805">Transcription regulation</keyword>
<keyword evidence="10 14" id="KW-0675">Receptor</keyword>
<feature type="domain" description="Nuclear receptor" evidence="15">
    <location>
        <begin position="76"/>
        <end position="151"/>
    </location>
</feature>
<proteinExistence type="inferred from homology"/>
<dbReference type="SMART" id="SM00430">
    <property type="entry name" value="HOLI"/>
    <property type="match status" value="1"/>
</dbReference>
<evidence type="ECO:0000256" key="13">
    <source>
        <dbReference type="ARBA" id="ARBA00063971"/>
    </source>
</evidence>
<evidence type="ECO:0000259" key="16">
    <source>
        <dbReference type="PROSITE" id="PS51843"/>
    </source>
</evidence>
<dbReference type="FunFam" id="3.30.50.10:FF:000023">
    <property type="entry name" value="Vitamin D3 receptor"/>
    <property type="match status" value="1"/>
</dbReference>
<evidence type="ECO:0000256" key="7">
    <source>
        <dbReference type="ARBA" id="ARBA00023015"/>
    </source>
</evidence>
<dbReference type="Pfam" id="PF00104">
    <property type="entry name" value="Hormone_recep"/>
    <property type="match status" value="1"/>
</dbReference>
<evidence type="ECO:0000256" key="8">
    <source>
        <dbReference type="ARBA" id="ARBA00023125"/>
    </source>
</evidence>
<dbReference type="CDD" id="cd06955">
    <property type="entry name" value="NR_DBD_VDR"/>
    <property type="match status" value="1"/>
</dbReference>
<dbReference type="InterPro" id="IPR000536">
    <property type="entry name" value="Nucl_hrmn_rcpt_lig-bd"/>
</dbReference>
<reference evidence="17" key="2">
    <citation type="submission" date="2025-09" db="UniProtKB">
        <authorList>
            <consortium name="Ensembl"/>
        </authorList>
    </citation>
    <scope>IDENTIFICATION</scope>
</reference>
<evidence type="ECO:0000256" key="2">
    <source>
        <dbReference type="ARBA" id="ARBA00004496"/>
    </source>
</evidence>
<keyword evidence="3" id="KW-0963">Cytoplasm</keyword>
<comment type="subunit">
    <text evidence="13">Homodimer in the absence of bound vitamin D3. Heterodimer with RXRA after vitamin D3 binding. Interacts with ncoa1 and possibly other coactivators, leading to a strong increase of transcription of target genes.</text>
</comment>
<feature type="domain" description="NR LBD" evidence="16">
    <location>
        <begin position="182"/>
        <end position="474"/>
    </location>
</feature>
<sequence>MGLVERPQAPHCSPLPFSSAVMRPLPLPLLHRRAADSCGAYRTQGKLFRSEVMELMEPMAVSTSVVGLDEFNRNMPRICGVCGDKATGFHFNAMTCEGCKGFFRRSMKRKASFTCPFNGSCSITKDNRRHCQACRLKCCVDMGMMKEFILTDEEVQRKKDLIQKRKEEEAAREALRPRLNDEQSQVIASLVEAHHKTYDDSYSDFTRFRPPVRDGPVTRSASRAASIHSLSDASSDSFNHSPESVDTKLMKFSSLLMMYQDSAGSPDSGEDDGSKLSMLPHLADLVSYSIQKVIGFAKMIPGFRGLTAEDQIALLKSSAIEIIMLRSNQSFNMEDMSWSCGGSPDFKYCITDVTKAGHTLDLLEPLVKFQVGLKKLQLHEEEHVLLMAICLLSPDRPGVQDHAKIEDLQYSLSEVLQAYIRVNHPGGRLLYARMIQKLADLRSLNEEHSKQYRSLSFQPEHSMQLTPLVLEVFGSEVS</sequence>
<comment type="subcellular location">
    <subcellularLocation>
        <location evidence="2">Cytoplasm</location>
    </subcellularLocation>
    <subcellularLocation>
        <location evidence="1 14">Nucleus</location>
    </subcellularLocation>
</comment>
<protein>
    <submittedName>
        <fullName evidence="17">Vitamin D receptor</fullName>
    </submittedName>
</protein>
<evidence type="ECO:0000256" key="4">
    <source>
        <dbReference type="ARBA" id="ARBA00022723"/>
    </source>
</evidence>
<dbReference type="GO" id="GO:0003146">
    <property type="term" value="P:heart jogging"/>
    <property type="evidence" value="ECO:0007669"/>
    <property type="project" value="UniProtKB-ARBA"/>
</dbReference>
<dbReference type="PRINTS" id="PR00398">
    <property type="entry name" value="STRDHORMONER"/>
</dbReference>
<dbReference type="PANTHER" id="PTHR24082">
    <property type="entry name" value="NUCLEAR HORMONE RECEPTOR"/>
    <property type="match status" value="1"/>
</dbReference>
<dbReference type="GO" id="GO:0000122">
    <property type="term" value="P:negative regulation of transcription by RNA polymerase II"/>
    <property type="evidence" value="ECO:0007669"/>
    <property type="project" value="TreeGrafter"/>
</dbReference>
<dbReference type="GO" id="GO:0005634">
    <property type="term" value="C:nucleus"/>
    <property type="evidence" value="ECO:0007669"/>
    <property type="project" value="UniProtKB-SubCell"/>
</dbReference>
<dbReference type="PRINTS" id="PR00047">
    <property type="entry name" value="STROIDFINGER"/>
</dbReference>
<dbReference type="InterPro" id="IPR000324">
    <property type="entry name" value="VitD_rcpt"/>
</dbReference>
<dbReference type="PANTHER" id="PTHR24082:SF504">
    <property type="entry name" value="VITAMIN D3 RECEPTOR B"/>
    <property type="match status" value="1"/>
</dbReference>
<keyword evidence="9 14" id="KW-0804">Transcription</keyword>
<organism evidence="17 18">
    <name type="scientific">Oncorhynchus kisutch</name>
    <name type="common">Coho salmon</name>
    <name type="synonym">Salmo kisutch</name>
    <dbReference type="NCBI Taxonomy" id="8019"/>
    <lineage>
        <taxon>Eukaryota</taxon>
        <taxon>Metazoa</taxon>
        <taxon>Chordata</taxon>
        <taxon>Craniata</taxon>
        <taxon>Vertebrata</taxon>
        <taxon>Euteleostomi</taxon>
        <taxon>Actinopterygii</taxon>
        <taxon>Neopterygii</taxon>
        <taxon>Teleostei</taxon>
        <taxon>Protacanthopterygii</taxon>
        <taxon>Salmoniformes</taxon>
        <taxon>Salmonidae</taxon>
        <taxon>Salmoninae</taxon>
        <taxon>Oncorhynchus</taxon>
    </lineage>
</organism>
<gene>
    <name evidence="17" type="primary">VDR</name>
</gene>
<evidence type="ECO:0000256" key="12">
    <source>
        <dbReference type="ARBA" id="ARBA00057098"/>
    </source>
</evidence>
<dbReference type="InterPro" id="IPR001628">
    <property type="entry name" value="Znf_hrmn_rcpt"/>
</dbReference>
<dbReference type="Gene3D" id="3.30.50.10">
    <property type="entry name" value="Erythroid Transcription Factor GATA-1, subunit A"/>
    <property type="match status" value="1"/>
</dbReference>
<dbReference type="PROSITE" id="PS51843">
    <property type="entry name" value="NR_LBD"/>
    <property type="match status" value="1"/>
</dbReference>
<dbReference type="Pfam" id="PF00105">
    <property type="entry name" value="zf-C4"/>
    <property type="match status" value="1"/>
</dbReference>
<evidence type="ECO:0000256" key="10">
    <source>
        <dbReference type="ARBA" id="ARBA00023170"/>
    </source>
</evidence>
<evidence type="ECO:0000256" key="6">
    <source>
        <dbReference type="ARBA" id="ARBA00022833"/>
    </source>
</evidence>
<evidence type="ECO:0000313" key="17">
    <source>
        <dbReference type="Ensembl" id="ENSOKIP00005044452.1"/>
    </source>
</evidence>
<dbReference type="Gene3D" id="1.10.565.10">
    <property type="entry name" value="Retinoid X Receptor"/>
    <property type="match status" value="1"/>
</dbReference>
<dbReference type="SUPFAM" id="SSF48508">
    <property type="entry name" value="Nuclear receptor ligand-binding domain"/>
    <property type="match status" value="1"/>
</dbReference>
<dbReference type="InterPro" id="IPR035500">
    <property type="entry name" value="NHR-like_dom_sf"/>
</dbReference>
<keyword evidence="18" id="KW-1185">Reference proteome</keyword>
<dbReference type="AlphaFoldDB" id="A0A8C7MCG6"/>
<evidence type="ECO:0000259" key="15">
    <source>
        <dbReference type="PROSITE" id="PS51030"/>
    </source>
</evidence>
<reference evidence="17" key="1">
    <citation type="submission" date="2025-08" db="UniProtKB">
        <authorList>
            <consortium name="Ensembl"/>
        </authorList>
    </citation>
    <scope>IDENTIFICATION</scope>
</reference>
<dbReference type="SUPFAM" id="SSF57716">
    <property type="entry name" value="Glucocorticoid receptor-like (DNA-binding domain)"/>
    <property type="match status" value="1"/>
</dbReference>
<evidence type="ECO:0000256" key="1">
    <source>
        <dbReference type="ARBA" id="ARBA00004123"/>
    </source>
</evidence>
<dbReference type="InterPro" id="IPR013088">
    <property type="entry name" value="Znf_NHR/GATA"/>
</dbReference>
<dbReference type="Ensembl" id="ENSOKIT00005046807.1">
    <property type="protein sequence ID" value="ENSOKIP00005044452.1"/>
    <property type="gene ID" value="ENSOKIG00005018692.1"/>
</dbReference>
<evidence type="ECO:0000313" key="18">
    <source>
        <dbReference type="Proteomes" id="UP000694557"/>
    </source>
</evidence>
<dbReference type="GO" id="GO:0001947">
    <property type="term" value="P:heart looping"/>
    <property type="evidence" value="ECO:0007669"/>
    <property type="project" value="UniProtKB-ARBA"/>
</dbReference>
<dbReference type="InterPro" id="IPR042153">
    <property type="entry name" value="DBD_VDR"/>
</dbReference>
<dbReference type="GO" id="GO:0005737">
    <property type="term" value="C:cytoplasm"/>
    <property type="evidence" value="ECO:0007669"/>
    <property type="project" value="UniProtKB-SubCell"/>
</dbReference>
<comment type="similarity">
    <text evidence="14">Belongs to the nuclear hormone receptor family.</text>
</comment>
<keyword evidence="6 14" id="KW-0862">Zinc</keyword>